<feature type="region of interest" description="Disordered" evidence="1">
    <location>
        <begin position="1"/>
        <end position="29"/>
    </location>
</feature>
<name>A0A0A9F028_ARUDO</name>
<evidence type="ECO:0000256" key="1">
    <source>
        <dbReference type="SAM" id="MobiDB-lite"/>
    </source>
</evidence>
<dbReference type="EMBL" id="GBRH01196288">
    <property type="protein sequence ID" value="JAE01608.1"/>
    <property type="molecule type" value="Transcribed_RNA"/>
</dbReference>
<accession>A0A0A9F028</accession>
<organism evidence="2">
    <name type="scientific">Arundo donax</name>
    <name type="common">Giant reed</name>
    <name type="synonym">Donax arundinaceus</name>
    <dbReference type="NCBI Taxonomy" id="35708"/>
    <lineage>
        <taxon>Eukaryota</taxon>
        <taxon>Viridiplantae</taxon>
        <taxon>Streptophyta</taxon>
        <taxon>Embryophyta</taxon>
        <taxon>Tracheophyta</taxon>
        <taxon>Spermatophyta</taxon>
        <taxon>Magnoliopsida</taxon>
        <taxon>Liliopsida</taxon>
        <taxon>Poales</taxon>
        <taxon>Poaceae</taxon>
        <taxon>PACMAD clade</taxon>
        <taxon>Arundinoideae</taxon>
        <taxon>Arundineae</taxon>
        <taxon>Arundo</taxon>
    </lineage>
</organism>
<reference evidence="2" key="1">
    <citation type="submission" date="2014-09" db="EMBL/GenBank/DDBJ databases">
        <authorList>
            <person name="Magalhaes I.L.F."/>
            <person name="Oliveira U."/>
            <person name="Santos F.R."/>
            <person name="Vidigal T.H.D.A."/>
            <person name="Brescovit A.D."/>
            <person name="Santos A.J."/>
        </authorList>
    </citation>
    <scope>NUCLEOTIDE SEQUENCE</scope>
    <source>
        <tissue evidence="2">Shoot tissue taken approximately 20 cm above the soil surface</tissue>
    </source>
</reference>
<sequence>MISPRRASGRPLMQSPPPPPTSSPPAPDGSGSWLWDLLFFVAGWGLDASAAAVAVAGVGDSSV</sequence>
<reference evidence="2" key="2">
    <citation type="journal article" date="2015" name="Data Brief">
        <title>Shoot transcriptome of the giant reed, Arundo donax.</title>
        <authorList>
            <person name="Barrero R.A."/>
            <person name="Guerrero F.D."/>
            <person name="Moolhuijzen P."/>
            <person name="Goolsby J.A."/>
            <person name="Tidwell J."/>
            <person name="Bellgard S.E."/>
            <person name="Bellgard M.I."/>
        </authorList>
    </citation>
    <scope>NUCLEOTIDE SEQUENCE</scope>
    <source>
        <tissue evidence="2">Shoot tissue taken approximately 20 cm above the soil surface</tissue>
    </source>
</reference>
<feature type="compositionally biased region" description="Pro residues" evidence="1">
    <location>
        <begin position="14"/>
        <end position="27"/>
    </location>
</feature>
<dbReference type="AlphaFoldDB" id="A0A0A9F028"/>
<protein>
    <submittedName>
        <fullName evidence="2">Uncharacterized protein</fullName>
    </submittedName>
</protein>
<proteinExistence type="predicted"/>
<evidence type="ECO:0000313" key="2">
    <source>
        <dbReference type="EMBL" id="JAE01608.1"/>
    </source>
</evidence>